<name>A0ACC3SVC6_LIPKO</name>
<evidence type="ECO:0000313" key="1">
    <source>
        <dbReference type="EMBL" id="KAK9235350.1"/>
    </source>
</evidence>
<sequence>MSEKTFEEVPDYKTATVDYSVESKGAGQVTVVPATVWGRFVDSFRPNEVYLAAHQELGAGTYDMESAAKRTAESPLARRLKGRHLQMIAIGGSIGTGLFVNSGLALNTGGPASLLIAFGIIGAMLYTVCHALGELAVIFPVSGAFSTYATRFIDPAWGFAMGWNYALQWLVVFPLELVAASITLQFWHVNVSPAVWVAIFWTVIVVINFFGVKGYGEAEFVFSLIKVVAVVGFIILGIVLVCGGGPVGGYIGGRYWHNPGAFAYGFKGVCSVFVTAAFAFSGTELVGLAAAETSNPRKMLPSAVKQVFWRITLFYIIALALVGLLVPYDNPHLLGASSVDATASPFVIAIENAGISGLPSVMNVVIMISVLSVGNSAIFGCSRTLACLAEMNQAPKFLGYIDKSGRPLGGIVITSIFGLLAFVAASPAEGQVFNWLLALSGLSAIFTWGSICLSHILFRRAWKLQGHSVDELAFKSHSGVLGSYFGFILNVLVLIAQFWIAVWPIGATPNATAFFQAYLAAPVIIVFYIVYKIWKRTPFVRPSQADLVTGRREHDIPALMEELKMEREELQRRNIFYRIYKILNVRGDFVDVRTVLGGAACAAPQQSACSACGRAMSSDFKESIDGSCSIEAVVSQEANAPPNSVWGRFVDSFRPNEVYLANSRPLCTTDCYDMEIALKRTADSPLARHLKGRHIQMIAIGGSIGTGLFVNSGKALNDGGPASLLIAFAIIGLMLYTVVHALGELAVLFPVAGSFSTYTTRFIDPAWGFAMGWNYAMQWLVCFPLELVAASITLQYWHVNVNNAVWIAFFWVVIVAINLFGVKGYGEAEFLFSLVKVIAVIGFSILSIVLVCGGGPVGGYIGAKYWHDPGPFNHGFKGLCSVFVTAAFAFSGTELIGIAAAETVNPRKTLPSAVKQVFWRITLFYIVSLTLVGLLVPYNNMQLLGATSDADVAASPFVIAIQNAGISGLPSVMNVVILIAVLSVGNSAVYGCSRTLTSLAEMGLAPKFLSYIDKAGRPLLAIIVTSTFGLLAFISSSPAEGEIFNWLLALSGLSSIFTWSSVCLAHILFRRAWKVQGHSIDELVFKSQPGVIGSYIGLFLNVLVLVAQFWVAIAPHTGSASVKDFFQSYLAVFVVLAFFIVHKIVRKTTFVRPSAADLDSGRREVDCDVLVEELKAEREALNQCSFVYRVYRFWC</sequence>
<dbReference type="Proteomes" id="UP001433508">
    <property type="component" value="Unassembled WGS sequence"/>
</dbReference>
<keyword evidence="2" id="KW-1185">Reference proteome</keyword>
<reference evidence="2" key="1">
    <citation type="journal article" date="2024" name="Front. Bioeng. Biotechnol.">
        <title>Genome-scale model development and genomic sequencing of the oleaginous clade Lipomyces.</title>
        <authorList>
            <person name="Czajka J.J."/>
            <person name="Han Y."/>
            <person name="Kim J."/>
            <person name="Mondo S.J."/>
            <person name="Hofstad B.A."/>
            <person name="Robles A."/>
            <person name="Haridas S."/>
            <person name="Riley R."/>
            <person name="LaButti K."/>
            <person name="Pangilinan J."/>
            <person name="Andreopoulos W."/>
            <person name="Lipzen A."/>
            <person name="Yan J."/>
            <person name="Wang M."/>
            <person name="Ng V."/>
            <person name="Grigoriev I.V."/>
            <person name="Spatafora J.W."/>
            <person name="Magnuson J.K."/>
            <person name="Baker S.E."/>
            <person name="Pomraning K.R."/>
        </authorList>
    </citation>
    <scope>NUCLEOTIDE SEQUENCE [LARGE SCALE GENOMIC DNA]</scope>
    <source>
        <strain evidence="2">CBS 7786</strain>
    </source>
</reference>
<protein>
    <submittedName>
        <fullName evidence="1">General amino-acid permease GAP1</fullName>
    </submittedName>
</protein>
<accession>A0ACC3SVC6</accession>
<dbReference type="EMBL" id="MU971420">
    <property type="protein sequence ID" value="KAK9235350.1"/>
    <property type="molecule type" value="Genomic_DNA"/>
</dbReference>
<proteinExistence type="predicted"/>
<evidence type="ECO:0000313" key="2">
    <source>
        <dbReference type="Proteomes" id="UP001433508"/>
    </source>
</evidence>
<comment type="caution">
    <text evidence="1">The sequence shown here is derived from an EMBL/GenBank/DDBJ whole genome shotgun (WGS) entry which is preliminary data.</text>
</comment>
<organism evidence="1 2">
    <name type="scientific">Lipomyces kononenkoae</name>
    <name type="common">Yeast</name>
    <dbReference type="NCBI Taxonomy" id="34357"/>
    <lineage>
        <taxon>Eukaryota</taxon>
        <taxon>Fungi</taxon>
        <taxon>Dikarya</taxon>
        <taxon>Ascomycota</taxon>
        <taxon>Saccharomycotina</taxon>
        <taxon>Lipomycetes</taxon>
        <taxon>Lipomycetales</taxon>
        <taxon>Lipomycetaceae</taxon>
        <taxon>Lipomyces</taxon>
    </lineage>
</organism>
<gene>
    <name evidence="1" type="ORF">V1525DRAFT_365282</name>
</gene>